<organism evidence="2">
    <name type="scientific">Ignisphaera aggregans</name>
    <dbReference type="NCBI Taxonomy" id="334771"/>
    <lineage>
        <taxon>Archaea</taxon>
        <taxon>Thermoproteota</taxon>
        <taxon>Thermoprotei</taxon>
        <taxon>Desulfurococcales</taxon>
        <taxon>Desulfurococcaceae</taxon>
        <taxon>Ignisphaera</taxon>
    </lineage>
</organism>
<accession>A0A7J3QFD4</accession>
<gene>
    <name evidence="2" type="ORF">ENV02_02140</name>
</gene>
<comment type="caution">
    <text evidence="2">The sequence shown here is derived from an EMBL/GenBank/DDBJ whole genome shotgun (WGS) entry which is preliminary data.</text>
</comment>
<dbReference type="EMBL" id="DTET01000110">
    <property type="protein sequence ID" value="HGV66601.1"/>
    <property type="molecule type" value="Genomic_DNA"/>
</dbReference>
<dbReference type="SMART" id="SM00382">
    <property type="entry name" value="AAA"/>
    <property type="match status" value="1"/>
</dbReference>
<reference evidence="2" key="1">
    <citation type="journal article" date="2020" name="mSystems">
        <title>Genome- and Community-Level Interaction Insights into Carbon Utilization and Element Cycling Functions of Hydrothermarchaeota in Hydrothermal Sediment.</title>
        <authorList>
            <person name="Zhou Z."/>
            <person name="Liu Y."/>
            <person name="Xu W."/>
            <person name="Pan J."/>
            <person name="Luo Z.H."/>
            <person name="Li M."/>
        </authorList>
    </citation>
    <scope>NUCLEOTIDE SEQUENCE [LARGE SCALE GENOMIC DNA]</scope>
    <source>
        <strain evidence="2">SpSt-721</strain>
    </source>
</reference>
<dbReference type="PIRSF" id="PIRSF002849">
    <property type="entry name" value="AAA_ATPase_chaperone_MoxR_prd"/>
    <property type="match status" value="1"/>
</dbReference>
<dbReference type="GO" id="GO:0016887">
    <property type="term" value="F:ATP hydrolysis activity"/>
    <property type="evidence" value="ECO:0007669"/>
    <property type="project" value="InterPro"/>
</dbReference>
<dbReference type="InterPro" id="IPR027417">
    <property type="entry name" value="P-loop_NTPase"/>
</dbReference>
<dbReference type="PANTHER" id="PTHR42759:SF1">
    <property type="entry name" value="MAGNESIUM-CHELATASE SUBUNIT CHLD"/>
    <property type="match status" value="1"/>
</dbReference>
<evidence type="ECO:0000313" key="2">
    <source>
        <dbReference type="EMBL" id="HGV66601.1"/>
    </source>
</evidence>
<protein>
    <submittedName>
        <fullName evidence="2">AAA family ATPase</fullName>
    </submittedName>
</protein>
<feature type="domain" description="AAA+ ATPase" evidence="1">
    <location>
        <begin position="35"/>
        <end position="176"/>
    </location>
</feature>
<dbReference type="Gene3D" id="3.40.50.300">
    <property type="entry name" value="P-loop containing nucleotide triphosphate hydrolases"/>
    <property type="match status" value="1"/>
</dbReference>
<evidence type="ECO:0000259" key="1">
    <source>
        <dbReference type="SMART" id="SM00382"/>
    </source>
</evidence>
<dbReference type="Pfam" id="PF07726">
    <property type="entry name" value="AAA_3"/>
    <property type="match status" value="1"/>
</dbReference>
<dbReference type="AlphaFoldDB" id="A0A7J3QFD4"/>
<dbReference type="InterPro" id="IPR041628">
    <property type="entry name" value="ChlI/MoxR_AAA_lid"/>
</dbReference>
<dbReference type="CDD" id="cd00009">
    <property type="entry name" value="AAA"/>
    <property type="match status" value="1"/>
</dbReference>
<sequence>MSVFYKVLSRVIEESSKVLVNREEHVKLIIFTIIAGSHALIEGIPGIAKTLTVKVVAKLLNLKFSRIQCTLDILPSDIIGTKVYNQKTNEFEVKIGPIYANLVLVDEINRASPRAQSALLEAMQENQVTIEGETIRLPKPFSVLATQNPIELEGTFPLPEAQLDRFYMKIYMDTLDRDSLLKLLKKGYRFLEKEYESLKPVVTVNDIFEASEEIDKVYVDDDILKYISKIIEYSHKHPAARLGISPRGALMLLTLSKEFALFENRKYVIPDDVKMAAIPALSHRIFIKPEYIAEGYNGIRIINEIISRIDIPKP</sequence>
<dbReference type="GO" id="GO:0005524">
    <property type="term" value="F:ATP binding"/>
    <property type="evidence" value="ECO:0007669"/>
    <property type="project" value="InterPro"/>
</dbReference>
<dbReference type="Gene3D" id="1.10.8.80">
    <property type="entry name" value="Magnesium chelatase subunit I, C-Terminal domain"/>
    <property type="match status" value="1"/>
</dbReference>
<dbReference type="PANTHER" id="PTHR42759">
    <property type="entry name" value="MOXR FAMILY PROTEIN"/>
    <property type="match status" value="1"/>
</dbReference>
<dbReference type="InterPro" id="IPR011703">
    <property type="entry name" value="ATPase_AAA-3"/>
</dbReference>
<dbReference type="InterPro" id="IPR003593">
    <property type="entry name" value="AAA+_ATPase"/>
</dbReference>
<proteinExistence type="predicted"/>
<name>A0A7J3QFD4_9CREN</name>
<dbReference type="InterPro" id="IPR050764">
    <property type="entry name" value="CbbQ/NirQ/NorQ/GpvN"/>
</dbReference>
<dbReference type="SUPFAM" id="SSF52540">
    <property type="entry name" value="P-loop containing nucleoside triphosphate hydrolases"/>
    <property type="match status" value="1"/>
</dbReference>
<dbReference type="Pfam" id="PF17863">
    <property type="entry name" value="AAA_lid_2"/>
    <property type="match status" value="1"/>
</dbReference>